<protein>
    <submittedName>
        <fullName evidence="2">DUF4158 domain-containing protein</fullName>
    </submittedName>
</protein>
<name>A0A7E4W988_PANRE</name>
<keyword evidence="1" id="KW-1185">Reference proteome</keyword>
<reference evidence="1" key="1">
    <citation type="journal article" date="2013" name="Genetics">
        <title>The draft genome and transcriptome of Panagrellus redivivus are shaped by the harsh demands of a free-living lifestyle.</title>
        <authorList>
            <person name="Srinivasan J."/>
            <person name="Dillman A.R."/>
            <person name="Macchietto M.G."/>
            <person name="Heikkinen L."/>
            <person name="Lakso M."/>
            <person name="Fracchia K.M."/>
            <person name="Antoshechkin I."/>
            <person name="Mortazavi A."/>
            <person name="Wong G."/>
            <person name="Sternberg P.W."/>
        </authorList>
    </citation>
    <scope>NUCLEOTIDE SEQUENCE [LARGE SCALE GENOMIC DNA]</scope>
    <source>
        <strain evidence="1">MT8872</strain>
    </source>
</reference>
<proteinExistence type="predicted"/>
<evidence type="ECO:0000313" key="2">
    <source>
        <dbReference type="WBParaSite" id="Pan_g7986.t1"/>
    </source>
</evidence>
<dbReference type="AlphaFoldDB" id="A0A7E4W988"/>
<organism evidence="1 2">
    <name type="scientific">Panagrellus redivivus</name>
    <name type="common">Microworm</name>
    <dbReference type="NCBI Taxonomy" id="6233"/>
    <lineage>
        <taxon>Eukaryota</taxon>
        <taxon>Metazoa</taxon>
        <taxon>Ecdysozoa</taxon>
        <taxon>Nematoda</taxon>
        <taxon>Chromadorea</taxon>
        <taxon>Rhabditida</taxon>
        <taxon>Tylenchina</taxon>
        <taxon>Panagrolaimomorpha</taxon>
        <taxon>Panagrolaimoidea</taxon>
        <taxon>Panagrolaimidae</taxon>
        <taxon>Panagrellus</taxon>
    </lineage>
</organism>
<sequence length="208" mass="23711">MRPTYQFDAHDWFNHFSLTTDEKAVLRGKMEGFNKDGVADMIKIVQKHEKYIHVTPPTAESLLGLFESFRPVTHREIAAYIAVTPNKRKPTGARALQKPLISPRMTFKFRRSQPPNNASLNRHYPANNASLTAIDEADLRSKIAGFNKHGILDMQKIIDKHQDGVQLEMLSAECLLFHFEELHLTTLYAISGYITATPNKRRKIAARV</sequence>
<reference evidence="2" key="2">
    <citation type="submission" date="2020-10" db="UniProtKB">
        <authorList>
            <consortium name="WormBaseParasite"/>
        </authorList>
    </citation>
    <scope>IDENTIFICATION</scope>
</reference>
<accession>A0A7E4W988</accession>
<evidence type="ECO:0000313" key="1">
    <source>
        <dbReference type="Proteomes" id="UP000492821"/>
    </source>
</evidence>
<dbReference type="WBParaSite" id="Pan_g7986.t1">
    <property type="protein sequence ID" value="Pan_g7986.t1"/>
    <property type="gene ID" value="Pan_g7986"/>
</dbReference>
<dbReference type="Proteomes" id="UP000492821">
    <property type="component" value="Unassembled WGS sequence"/>
</dbReference>